<proteinExistence type="predicted"/>
<comment type="caution">
    <text evidence="1">The sequence shown here is derived from an EMBL/GenBank/DDBJ whole genome shotgun (WGS) entry which is preliminary data.</text>
</comment>
<evidence type="ECO:0000313" key="1">
    <source>
        <dbReference type="EMBL" id="CAD2179926.1"/>
    </source>
</evidence>
<dbReference type="AlphaFoldDB" id="A0A6V7VYB0"/>
<evidence type="ECO:0000313" key="2">
    <source>
        <dbReference type="Proteomes" id="UP000580250"/>
    </source>
</evidence>
<organism evidence="1 2">
    <name type="scientific">Meloidogyne enterolobii</name>
    <name type="common">Root-knot nematode worm</name>
    <name type="synonym">Meloidogyne mayaguensis</name>
    <dbReference type="NCBI Taxonomy" id="390850"/>
    <lineage>
        <taxon>Eukaryota</taxon>
        <taxon>Metazoa</taxon>
        <taxon>Ecdysozoa</taxon>
        <taxon>Nematoda</taxon>
        <taxon>Chromadorea</taxon>
        <taxon>Rhabditida</taxon>
        <taxon>Tylenchina</taxon>
        <taxon>Tylenchomorpha</taxon>
        <taxon>Tylenchoidea</taxon>
        <taxon>Meloidogynidae</taxon>
        <taxon>Meloidogyninae</taxon>
        <taxon>Meloidogyne</taxon>
    </lineage>
</organism>
<reference evidence="1 2" key="1">
    <citation type="submission" date="2020-08" db="EMBL/GenBank/DDBJ databases">
        <authorList>
            <person name="Koutsovoulos G."/>
            <person name="Danchin GJ E."/>
        </authorList>
    </citation>
    <scope>NUCLEOTIDE SEQUENCE [LARGE SCALE GENOMIC DNA]</scope>
</reference>
<dbReference type="EMBL" id="CAJEWN010000356">
    <property type="protein sequence ID" value="CAD2179926.1"/>
    <property type="molecule type" value="Genomic_DNA"/>
</dbReference>
<name>A0A6V7VYB0_MELEN</name>
<gene>
    <name evidence="1" type="ORF">MENT_LOCUS31968</name>
</gene>
<sequence>MIRVLTYLTKEINLLIFRHHAQIRISADSNGYRKNTSMSGRIKD</sequence>
<protein>
    <submittedName>
        <fullName evidence="1">Uncharacterized protein</fullName>
    </submittedName>
</protein>
<dbReference type="Proteomes" id="UP000580250">
    <property type="component" value="Unassembled WGS sequence"/>
</dbReference>
<accession>A0A6V7VYB0</accession>